<evidence type="ECO:0000259" key="1">
    <source>
        <dbReference type="Pfam" id="PF05598"/>
    </source>
</evidence>
<dbReference type="OrthoDB" id="9774608at2"/>
<dbReference type="RefSeq" id="WP_143047699.1">
    <property type="nucleotide sequence ID" value="NZ_FOHV01000058.1"/>
</dbReference>
<protein>
    <submittedName>
        <fullName evidence="2">Transposase domain</fullName>
    </submittedName>
</protein>
<dbReference type="AlphaFoldDB" id="A0A1I0G2P5"/>
<dbReference type="EMBL" id="FOHV01000058">
    <property type="protein sequence ID" value="SET64852.1"/>
    <property type="molecule type" value="Genomic_DNA"/>
</dbReference>
<evidence type="ECO:0000313" key="2">
    <source>
        <dbReference type="EMBL" id="SET64852.1"/>
    </source>
</evidence>
<dbReference type="InterPro" id="IPR008490">
    <property type="entry name" value="Transposase_InsH_N"/>
</dbReference>
<name>A0A1I0G2P5_9GAMM</name>
<dbReference type="Pfam" id="PF05598">
    <property type="entry name" value="DUF772"/>
    <property type="match status" value="1"/>
</dbReference>
<sequence length="81" mass="9667">MWKNIQPRLQFKQTNVKQHKAFEEFDEINALIDWDQIIIILNKLLEQKPNRLGAASYAPIMMFKVILLQSWHNLSDVKMEN</sequence>
<reference evidence="3" key="1">
    <citation type="submission" date="2016-10" db="EMBL/GenBank/DDBJ databases">
        <authorList>
            <person name="Varghese N."/>
            <person name="Submissions S."/>
        </authorList>
    </citation>
    <scope>NUCLEOTIDE SEQUENCE [LARGE SCALE GENOMIC DNA]</scope>
    <source>
        <strain evidence="3">DSM 18579</strain>
    </source>
</reference>
<evidence type="ECO:0000313" key="3">
    <source>
        <dbReference type="Proteomes" id="UP000242642"/>
    </source>
</evidence>
<accession>A0A1I0G2P5</accession>
<feature type="non-terminal residue" evidence="2">
    <location>
        <position position="81"/>
    </location>
</feature>
<feature type="domain" description="Transposase InsH N-terminal" evidence="1">
    <location>
        <begin position="24"/>
        <end position="80"/>
    </location>
</feature>
<organism evidence="2 3">
    <name type="scientific">Thorsellia anophelis DSM 18579</name>
    <dbReference type="NCBI Taxonomy" id="1123402"/>
    <lineage>
        <taxon>Bacteria</taxon>
        <taxon>Pseudomonadati</taxon>
        <taxon>Pseudomonadota</taxon>
        <taxon>Gammaproteobacteria</taxon>
        <taxon>Enterobacterales</taxon>
        <taxon>Thorselliaceae</taxon>
        <taxon>Thorsellia</taxon>
    </lineage>
</organism>
<dbReference type="Proteomes" id="UP000242642">
    <property type="component" value="Unassembled WGS sequence"/>
</dbReference>
<keyword evidence="3" id="KW-1185">Reference proteome</keyword>
<proteinExistence type="predicted"/>
<gene>
    <name evidence="2" type="ORF">SAMN02583745_02964</name>
</gene>